<name>A0AA40EXK5_9PEZI</name>
<keyword evidence="2 4" id="KW-0442">Lipid degradation</keyword>
<proteinExistence type="predicted"/>
<dbReference type="InterPro" id="IPR016035">
    <property type="entry name" value="Acyl_Trfase/lysoPLipase"/>
</dbReference>
<dbReference type="GO" id="GO:0016020">
    <property type="term" value="C:membrane"/>
    <property type="evidence" value="ECO:0007669"/>
    <property type="project" value="TreeGrafter"/>
</dbReference>
<feature type="domain" description="PNPLA" evidence="5">
    <location>
        <begin position="1"/>
        <end position="196"/>
    </location>
</feature>
<dbReference type="EMBL" id="JAUKTV010000001">
    <property type="protein sequence ID" value="KAK0747380.1"/>
    <property type="molecule type" value="Genomic_DNA"/>
</dbReference>
<gene>
    <name evidence="6" type="ORF">B0T21DRAFT_274085</name>
</gene>
<evidence type="ECO:0000313" key="6">
    <source>
        <dbReference type="EMBL" id="KAK0747380.1"/>
    </source>
</evidence>
<dbReference type="AlphaFoldDB" id="A0AA40EXK5"/>
<feature type="non-terminal residue" evidence="6">
    <location>
        <position position="274"/>
    </location>
</feature>
<reference evidence="6" key="1">
    <citation type="submission" date="2023-06" db="EMBL/GenBank/DDBJ databases">
        <title>Genome-scale phylogeny and comparative genomics of the fungal order Sordariales.</title>
        <authorList>
            <consortium name="Lawrence Berkeley National Laboratory"/>
            <person name="Hensen N."/>
            <person name="Bonometti L."/>
            <person name="Westerberg I."/>
            <person name="Brannstrom I.O."/>
            <person name="Guillou S."/>
            <person name="Cros-Aarteil S."/>
            <person name="Calhoun S."/>
            <person name="Haridas S."/>
            <person name="Kuo A."/>
            <person name="Mondo S."/>
            <person name="Pangilinan J."/>
            <person name="Riley R."/>
            <person name="Labutti K."/>
            <person name="Andreopoulos B."/>
            <person name="Lipzen A."/>
            <person name="Chen C."/>
            <person name="Yanf M."/>
            <person name="Daum C."/>
            <person name="Ng V."/>
            <person name="Clum A."/>
            <person name="Steindorff A."/>
            <person name="Ohm R."/>
            <person name="Martin F."/>
            <person name="Silar P."/>
            <person name="Natvig D."/>
            <person name="Lalanne C."/>
            <person name="Gautier V."/>
            <person name="Ament-Velasquez S.L."/>
            <person name="Kruys A."/>
            <person name="Hutchinson M.I."/>
            <person name="Powell A.J."/>
            <person name="Barry K."/>
            <person name="Miller A.N."/>
            <person name="Grigoriev I.V."/>
            <person name="Debuchy R."/>
            <person name="Gladieux P."/>
            <person name="Thoren M.H."/>
            <person name="Johannesson H."/>
        </authorList>
    </citation>
    <scope>NUCLEOTIDE SEQUENCE</scope>
    <source>
        <strain evidence="6">CBS 540.89</strain>
    </source>
</reference>
<dbReference type="GO" id="GO:0016042">
    <property type="term" value="P:lipid catabolic process"/>
    <property type="evidence" value="ECO:0007669"/>
    <property type="project" value="UniProtKB-UniRule"/>
</dbReference>
<dbReference type="PROSITE" id="PS51635">
    <property type="entry name" value="PNPLA"/>
    <property type="match status" value="1"/>
</dbReference>
<accession>A0AA40EXK5</accession>
<feature type="active site" description="Nucleophile" evidence="4">
    <location>
        <position position="41"/>
    </location>
</feature>
<protein>
    <submittedName>
        <fullName evidence="6">Phospholipase</fullName>
    </submittedName>
</protein>
<dbReference type="Pfam" id="PF01734">
    <property type="entry name" value="Patatin"/>
    <property type="match status" value="1"/>
</dbReference>
<dbReference type="GO" id="GO:0019369">
    <property type="term" value="P:arachidonate metabolic process"/>
    <property type="evidence" value="ECO:0007669"/>
    <property type="project" value="TreeGrafter"/>
</dbReference>
<evidence type="ECO:0000256" key="3">
    <source>
        <dbReference type="ARBA" id="ARBA00023098"/>
    </source>
</evidence>
<evidence type="ECO:0000256" key="1">
    <source>
        <dbReference type="ARBA" id="ARBA00022801"/>
    </source>
</evidence>
<dbReference type="SUPFAM" id="SSF52151">
    <property type="entry name" value="FabD/lysophospholipase-like"/>
    <property type="match status" value="1"/>
</dbReference>
<dbReference type="Gene3D" id="3.40.1090.10">
    <property type="entry name" value="Cytosolic phospholipase A2 catalytic domain"/>
    <property type="match status" value="1"/>
</dbReference>
<dbReference type="InterPro" id="IPR002641">
    <property type="entry name" value="PNPLA_dom"/>
</dbReference>
<organism evidence="6 7">
    <name type="scientific">Apiosordaria backusii</name>
    <dbReference type="NCBI Taxonomy" id="314023"/>
    <lineage>
        <taxon>Eukaryota</taxon>
        <taxon>Fungi</taxon>
        <taxon>Dikarya</taxon>
        <taxon>Ascomycota</taxon>
        <taxon>Pezizomycotina</taxon>
        <taxon>Sordariomycetes</taxon>
        <taxon>Sordariomycetidae</taxon>
        <taxon>Sordariales</taxon>
        <taxon>Lasiosphaeriaceae</taxon>
        <taxon>Apiosordaria</taxon>
    </lineage>
</organism>
<keyword evidence="7" id="KW-1185">Reference proteome</keyword>
<keyword evidence="3 4" id="KW-0443">Lipid metabolism</keyword>
<feature type="short sequence motif" description="GXSXG" evidence="4">
    <location>
        <begin position="39"/>
        <end position="43"/>
    </location>
</feature>
<sequence>LDGGGVRGLVSLLILQRLMHLINPQQPPKPCEVFNYIAGTSTGGLIAIMLGRLRMDVQSCIDSYMALSREVFSPRFRARLFGRVFQSMAGSSAFDYEVLERVVQDMVERTTGKPDTVLLEDDPNCKIFVCASMSNTDTVRLRNYRSEFEEDTGCTIWEAARATSAAPTFFDPVTFSSGITFRDGALRDNNPIFQLFTEIRTHSPTIPIIALVSIGTGLQKSLSVTSRLDSVMYACVKISTDTENTAKRFQQSFCGPGGPYENRYFRFNVMRGVE</sequence>
<dbReference type="Proteomes" id="UP001172159">
    <property type="component" value="Unassembled WGS sequence"/>
</dbReference>
<dbReference type="PANTHER" id="PTHR24185:SF1">
    <property type="entry name" value="CALCIUM-INDEPENDENT PHOSPHOLIPASE A2-GAMMA"/>
    <property type="match status" value="1"/>
</dbReference>
<dbReference type="GO" id="GO:0047499">
    <property type="term" value="F:calcium-independent phospholipase A2 activity"/>
    <property type="evidence" value="ECO:0007669"/>
    <property type="project" value="TreeGrafter"/>
</dbReference>
<evidence type="ECO:0000256" key="4">
    <source>
        <dbReference type="PROSITE-ProRule" id="PRU01161"/>
    </source>
</evidence>
<evidence type="ECO:0000259" key="5">
    <source>
        <dbReference type="PROSITE" id="PS51635"/>
    </source>
</evidence>
<feature type="short sequence motif" description="DGA/G" evidence="4">
    <location>
        <begin position="183"/>
        <end position="185"/>
    </location>
</feature>
<keyword evidence="1 4" id="KW-0378">Hydrolase</keyword>
<evidence type="ECO:0000313" key="7">
    <source>
        <dbReference type="Proteomes" id="UP001172159"/>
    </source>
</evidence>
<dbReference type="CDD" id="cd07216">
    <property type="entry name" value="Pat17_PNPLA8_PNPLA9_like3"/>
    <property type="match status" value="1"/>
</dbReference>
<feature type="active site" description="Proton acceptor" evidence="4">
    <location>
        <position position="183"/>
    </location>
</feature>
<comment type="caution">
    <text evidence="6">The sequence shown here is derived from an EMBL/GenBank/DDBJ whole genome shotgun (WGS) entry which is preliminary data.</text>
</comment>
<evidence type="ECO:0000256" key="2">
    <source>
        <dbReference type="ARBA" id="ARBA00022963"/>
    </source>
</evidence>
<feature type="non-terminal residue" evidence="6">
    <location>
        <position position="1"/>
    </location>
</feature>
<feature type="short sequence motif" description="GXGXXG" evidence="4">
    <location>
        <begin position="3"/>
        <end position="8"/>
    </location>
</feature>
<dbReference type="GO" id="GO:0046486">
    <property type="term" value="P:glycerolipid metabolic process"/>
    <property type="evidence" value="ECO:0007669"/>
    <property type="project" value="UniProtKB-ARBA"/>
</dbReference>
<dbReference type="PANTHER" id="PTHR24185">
    <property type="entry name" value="CALCIUM-INDEPENDENT PHOSPHOLIPASE A2-GAMMA"/>
    <property type="match status" value="1"/>
</dbReference>